<evidence type="ECO:0000313" key="3">
    <source>
        <dbReference type="EMBL" id="XCJ15641.1"/>
    </source>
</evidence>
<dbReference type="Gene3D" id="2.40.10.220">
    <property type="entry name" value="predicted glycosyltransferase like domains"/>
    <property type="match status" value="1"/>
</dbReference>
<evidence type="ECO:0000256" key="1">
    <source>
        <dbReference type="SAM" id="Phobius"/>
    </source>
</evidence>
<sequence>MLSSQAWIWLLSGLDLVLFCMVTLCYIHIRRAVKKTKLSGRTLEQQIFEAKSKKVPDRRKHYRLVVDDEPCQVRILDFGDRDLRKLNNKNVDAKIKDISLGGIRLSCPLNFPIKEEVLIYVSFPMDEGTLIHMQGTVAWKKVKHGRTAVEYGVLFSDFLQRKKPEFRII</sequence>
<evidence type="ECO:0000259" key="2">
    <source>
        <dbReference type="Pfam" id="PF07238"/>
    </source>
</evidence>
<dbReference type="RefSeq" id="WP_353947457.1">
    <property type="nucleotide sequence ID" value="NZ_CP159510.1"/>
</dbReference>
<dbReference type="EMBL" id="CP159510">
    <property type="protein sequence ID" value="XCJ15641.1"/>
    <property type="molecule type" value="Genomic_DNA"/>
</dbReference>
<protein>
    <submittedName>
        <fullName evidence="3">PilZ domain-containing protein</fullName>
    </submittedName>
</protein>
<dbReference type="SUPFAM" id="SSF141371">
    <property type="entry name" value="PilZ domain-like"/>
    <property type="match status" value="1"/>
</dbReference>
<keyword evidence="1" id="KW-0812">Transmembrane</keyword>
<name>A0AAU8IC04_9BACL</name>
<feature type="transmembrane region" description="Helical" evidence="1">
    <location>
        <begin position="6"/>
        <end position="29"/>
    </location>
</feature>
<proteinExistence type="predicted"/>
<keyword evidence="1" id="KW-0472">Membrane</keyword>
<keyword evidence="1" id="KW-1133">Transmembrane helix</keyword>
<dbReference type="GO" id="GO:0035438">
    <property type="term" value="F:cyclic-di-GMP binding"/>
    <property type="evidence" value="ECO:0007669"/>
    <property type="project" value="InterPro"/>
</dbReference>
<gene>
    <name evidence="3" type="ORF">ABNN70_07805</name>
</gene>
<dbReference type="InterPro" id="IPR009875">
    <property type="entry name" value="PilZ_domain"/>
</dbReference>
<accession>A0AAU8IC04</accession>
<reference evidence="3" key="1">
    <citation type="submission" date="2024-06" db="EMBL/GenBank/DDBJ databases">
        <authorList>
            <person name="Fan A."/>
            <person name="Zhang F.Y."/>
            <person name="Zhang L."/>
        </authorList>
    </citation>
    <scope>NUCLEOTIDE SEQUENCE</scope>
    <source>
        <strain evidence="3">Y61</strain>
    </source>
</reference>
<organism evidence="3">
    <name type="scientific">Sporolactobacillus sp. Y61</name>
    <dbReference type="NCBI Taxonomy" id="3160863"/>
    <lineage>
        <taxon>Bacteria</taxon>
        <taxon>Bacillati</taxon>
        <taxon>Bacillota</taxon>
        <taxon>Bacilli</taxon>
        <taxon>Bacillales</taxon>
        <taxon>Sporolactobacillaceae</taxon>
        <taxon>Sporolactobacillus</taxon>
    </lineage>
</organism>
<dbReference type="AlphaFoldDB" id="A0AAU8IC04"/>
<dbReference type="Pfam" id="PF07238">
    <property type="entry name" value="PilZ"/>
    <property type="match status" value="1"/>
</dbReference>
<feature type="domain" description="PilZ" evidence="2">
    <location>
        <begin position="58"/>
        <end position="157"/>
    </location>
</feature>